<protein>
    <submittedName>
        <fullName evidence="12">Thioredoxin</fullName>
    </submittedName>
</protein>
<dbReference type="InterPro" id="IPR012932">
    <property type="entry name" value="VKOR"/>
</dbReference>
<feature type="transmembrane region" description="Helical" evidence="10">
    <location>
        <begin position="315"/>
        <end position="332"/>
    </location>
</feature>
<evidence type="ECO:0000256" key="7">
    <source>
        <dbReference type="ARBA" id="ARBA00023136"/>
    </source>
</evidence>
<evidence type="ECO:0000256" key="8">
    <source>
        <dbReference type="ARBA" id="ARBA00023157"/>
    </source>
</evidence>
<keyword evidence="3 10" id="KW-0812">Transmembrane</keyword>
<keyword evidence="9" id="KW-0676">Redox-active center</keyword>
<evidence type="ECO:0000256" key="5">
    <source>
        <dbReference type="ARBA" id="ARBA00022989"/>
    </source>
</evidence>
<feature type="transmembrane region" description="Helical" evidence="10">
    <location>
        <begin position="168"/>
        <end position="189"/>
    </location>
</feature>
<name>A0A1G8EXF7_9SPHI</name>
<dbReference type="InterPro" id="IPR005074">
    <property type="entry name" value="Peptidase_C39"/>
</dbReference>
<dbReference type="Proteomes" id="UP000199705">
    <property type="component" value="Unassembled WGS sequence"/>
</dbReference>
<dbReference type="STRING" id="551996.SAMN05192573_11282"/>
<evidence type="ECO:0000256" key="10">
    <source>
        <dbReference type="SAM" id="Phobius"/>
    </source>
</evidence>
<proteinExistence type="inferred from homology"/>
<dbReference type="Gene3D" id="3.40.30.10">
    <property type="entry name" value="Glutaredoxin"/>
    <property type="match status" value="1"/>
</dbReference>
<comment type="similarity">
    <text evidence="2">Belongs to the VKOR family.</text>
</comment>
<dbReference type="GO" id="GO:0005524">
    <property type="term" value="F:ATP binding"/>
    <property type="evidence" value="ECO:0007669"/>
    <property type="project" value="InterPro"/>
</dbReference>
<organism evidence="12 13">
    <name type="scientific">Mucilaginibacter gossypii</name>
    <dbReference type="NCBI Taxonomy" id="551996"/>
    <lineage>
        <taxon>Bacteria</taxon>
        <taxon>Pseudomonadati</taxon>
        <taxon>Bacteroidota</taxon>
        <taxon>Sphingobacteriia</taxon>
        <taxon>Sphingobacteriales</taxon>
        <taxon>Sphingobacteriaceae</taxon>
        <taxon>Mucilaginibacter</taxon>
    </lineage>
</organism>
<keyword evidence="5 10" id="KW-1133">Transmembrane helix</keyword>
<dbReference type="GO" id="GO:0016491">
    <property type="term" value="F:oxidoreductase activity"/>
    <property type="evidence" value="ECO:0007669"/>
    <property type="project" value="UniProtKB-KW"/>
</dbReference>
<comment type="subcellular location">
    <subcellularLocation>
        <location evidence="1">Membrane</location>
        <topology evidence="1">Multi-pass membrane protein</topology>
    </subcellularLocation>
</comment>
<evidence type="ECO:0000256" key="9">
    <source>
        <dbReference type="ARBA" id="ARBA00023284"/>
    </source>
</evidence>
<evidence type="ECO:0000256" key="4">
    <source>
        <dbReference type="ARBA" id="ARBA00022719"/>
    </source>
</evidence>
<dbReference type="Pfam" id="PF03412">
    <property type="entry name" value="Peptidase_C39"/>
    <property type="match status" value="1"/>
</dbReference>
<evidence type="ECO:0000256" key="3">
    <source>
        <dbReference type="ARBA" id="ARBA00022692"/>
    </source>
</evidence>
<dbReference type="GO" id="GO:0006508">
    <property type="term" value="P:proteolysis"/>
    <property type="evidence" value="ECO:0007669"/>
    <property type="project" value="InterPro"/>
</dbReference>
<gene>
    <name evidence="12" type="ORF">SAMN05192573_11282</name>
</gene>
<evidence type="ECO:0000313" key="12">
    <source>
        <dbReference type="EMBL" id="SDH74586.1"/>
    </source>
</evidence>
<evidence type="ECO:0000259" key="11">
    <source>
        <dbReference type="PROSITE" id="PS50990"/>
    </source>
</evidence>
<accession>A0A1G8EXF7</accession>
<dbReference type="RefSeq" id="WP_091171730.1">
    <property type="nucleotide sequence ID" value="NZ_FNCG01000012.1"/>
</dbReference>
<dbReference type="Gene3D" id="3.90.70.10">
    <property type="entry name" value="Cysteine proteinases"/>
    <property type="match status" value="1"/>
</dbReference>
<dbReference type="CDD" id="cd12921">
    <property type="entry name" value="VKOR_4"/>
    <property type="match status" value="1"/>
</dbReference>
<keyword evidence="7 10" id="KW-0472">Membrane</keyword>
<dbReference type="AlphaFoldDB" id="A0A1G8EXF7"/>
<sequence>MKKDNITFIISKFANLLNVKINTQTIYEELLTHPDYPSLLAVSDVLQALQVNNAAYRVAPDQLSLVPLPFIAHTNGDGQGSFLIVHQVDKEKVTISNEKWNKRTLLSDDFKKMYDGVVLTAEPSVNKISPGIFTNLNSFKTVAIVAGLLVLLGAFLSLHTAYFSNLSWQSGSLTLFKSAGLFTSVLLLIQSIDSSNPLIQKLCQGSGKTNCNAILSSNAAQVFTGLTWSEVGFFYFTGTWLLFIFGNGSVAISQMLLALNVVSLPYTFYSIYYQSSVAKQWCLLCCTIQALLWLEFIPLIASFHRPAVIPSYTEWIDLFCALLLPFLLWKLLKPLLLQAQQVHSLKLQLQKFKYNPSLFKNLLTDQPKYVQPAEDWSIVLGNVEAGNIITLITNPYCSPCGKAHNQLHDLLEQNQNLQARIVFTASNHESDIRTPVSRHLMALSSLANKEIVKRALFDWYRQKQKNYEAWAKKYPVELNELEYNKISKQKAWCRMAEVTATPTILLNGYRLPDMYQLPNLKYMLD</sequence>
<evidence type="ECO:0000256" key="1">
    <source>
        <dbReference type="ARBA" id="ARBA00004141"/>
    </source>
</evidence>
<keyword evidence="6" id="KW-0560">Oxidoreductase</keyword>
<feature type="transmembrane region" description="Helical" evidence="10">
    <location>
        <begin position="251"/>
        <end position="269"/>
    </location>
</feature>
<feature type="transmembrane region" description="Helical" evidence="10">
    <location>
        <begin position="222"/>
        <end position="245"/>
    </location>
</feature>
<dbReference type="GO" id="GO:0016020">
    <property type="term" value="C:membrane"/>
    <property type="evidence" value="ECO:0007669"/>
    <property type="project" value="UniProtKB-SubCell"/>
</dbReference>
<keyword evidence="13" id="KW-1185">Reference proteome</keyword>
<feature type="domain" description="Peptidase C39" evidence="11">
    <location>
        <begin position="1"/>
        <end position="121"/>
    </location>
</feature>
<keyword evidence="4" id="KW-0874">Quinone</keyword>
<dbReference type="GO" id="GO:0048038">
    <property type="term" value="F:quinone binding"/>
    <property type="evidence" value="ECO:0007669"/>
    <property type="project" value="UniProtKB-KW"/>
</dbReference>
<evidence type="ECO:0000256" key="2">
    <source>
        <dbReference type="ARBA" id="ARBA00006214"/>
    </source>
</evidence>
<dbReference type="InterPro" id="IPR038354">
    <property type="entry name" value="VKOR_sf"/>
</dbReference>
<dbReference type="SUPFAM" id="SSF52833">
    <property type="entry name" value="Thioredoxin-like"/>
    <property type="match status" value="1"/>
</dbReference>
<dbReference type="InterPro" id="IPR036249">
    <property type="entry name" value="Thioredoxin-like_sf"/>
</dbReference>
<reference evidence="13" key="1">
    <citation type="submission" date="2016-10" db="EMBL/GenBank/DDBJ databases">
        <authorList>
            <person name="Varghese N."/>
            <person name="Submissions S."/>
        </authorList>
    </citation>
    <scope>NUCLEOTIDE SEQUENCE [LARGE SCALE GENOMIC DNA]</scope>
    <source>
        <strain evidence="13">Gh-67</strain>
    </source>
</reference>
<dbReference type="GO" id="GO:0008233">
    <property type="term" value="F:peptidase activity"/>
    <property type="evidence" value="ECO:0007669"/>
    <property type="project" value="InterPro"/>
</dbReference>
<evidence type="ECO:0000313" key="13">
    <source>
        <dbReference type="Proteomes" id="UP000199705"/>
    </source>
</evidence>
<feature type="transmembrane region" description="Helical" evidence="10">
    <location>
        <begin position="142"/>
        <end position="162"/>
    </location>
</feature>
<dbReference type="PROSITE" id="PS50990">
    <property type="entry name" value="PEPTIDASE_C39"/>
    <property type="match status" value="1"/>
</dbReference>
<feature type="transmembrane region" description="Helical" evidence="10">
    <location>
        <begin position="281"/>
        <end position="303"/>
    </location>
</feature>
<dbReference type="Gene3D" id="1.20.1440.130">
    <property type="entry name" value="VKOR domain"/>
    <property type="match status" value="1"/>
</dbReference>
<keyword evidence="8" id="KW-1015">Disulfide bond</keyword>
<dbReference type="Pfam" id="PF07884">
    <property type="entry name" value="VKOR"/>
    <property type="match status" value="1"/>
</dbReference>
<evidence type="ECO:0000256" key="6">
    <source>
        <dbReference type="ARBA" id="ARBA00023002"/>
    </source>
</evidence>
<dbReference type="EMBL" id="FNCG01000012">
    <property type="protein sequence ID" value="SDH74586.1"/>
    <property type="molecule type" value="Genomic_DNA"/>
</dbReference>